<keyword evidence="2" id="KW-0472">Membrane</keyword>
<evidence type="ECO:0000256" key="2">
    <source>
        <dbReference type="SAM" id="Phobius"/>
    </source>
</evidence>
<feature type="compositionally biased region" description="Low complexity" evidence="1">
    <location>
        <begin position="81"/>
        <end position="96"/>
    </location>
</feature>
<protein>
    <submittedName>
        <fullName evidence="3">Uncharacterized protein</fullName>
    </submittedName>
</protein>
<dbReference type="Proteomes" id="UP000054144">
    <property type="component" value="Unassembled WGS sequence"/>
</dbReference>
<keyword evidence="2" id="KW-1133">Transmembrane helix</keyword>
<feature type="compositionally biased region" description="Polar residues" evidence="1">
    <location>
        <begin position="113"/>
        <end position="125"/>
    </location>
</feature>
<organism evidence="3 4">
    <name type="scientific">Fistulina hepatica ATCC 64428</name>
    <dbReference type="NCBI Taxonomy" id="1128425"/>
    <lineage>
        <taxon>Eukaryota</taxon>
        <taxon>Fungi</taxon>
        <taxon>Dikarya</taxon>
        <taxon>Basidiomycota</taxon>
        <taxon>Agaricomycotina</taxon>
        <taxon>Agaricomycetes</taxon>
        <taxon>Agaricomycetidae</taxon>
        <taxon>Agaricales</taxon>
        <taxon>Fistulinaceae</taxon>
        <taxon>Fistulina</taxon>
    </lineage>
</organism>
<feature type="compositionally biased region" description="Polar residues" evidence="1">
    <location>
        <begin position="1"/>
        <end position="11"/>
    </location>
</feature>
<feature type="region of interest" description="Disordered" evidence="1">
    <location>
        <begin position="1"/>
        <end position="176"/>
    </location>
</feature>
<evidence type="ECO:0000256" key="1">
    <source>
        <dbReference type="SAM" id="MobiDB-lite"/>
    </source>
</evidence>
<name>A0A0D7AM76_9AGAR</name>
<sequence length="323" mass="34961">MTSTPSFSSVNGKGKAKAVAEDGNPRAQIARYPASERTTRTMSTGSGKGKRKASEVESSGHTPPEKKGRTTFAADNRPHRSSATSTSASSRAPSSYYHREPKRVRLSPMATPDNAQRATRSSKLPSSLPGDPFGRTAAVGSRRSPIPSPTAYRPPLRSTSIQQQAGGVRRPPSVSRNSLSQVSIPISALITPHAPDASVLSRGTYHMRDPTRPPAIKPTPWSLRFVSDAGDPGSPVQAWLFFVGFIIFPVWWIAGFLRIPKTRTLHVSPDPSQPARPGGPVVLDNPQVEHDARSWRLRCRVMSGVSLLTYVPFIVCVAVFVPR</sequence>
<proteinExistence type="predicted"/>
<dbReference type="AlphaFoldDB" id="A0A0D7AM76"/>
<reference evidence="3 4" key="1">
    <citation type="journal article" date="2015" name="Fungal Genet. Biol.">
        <title>Evolution of novel wood decay mechanisms in Agaricales revealed by the genome sequences of Fistulina hepatica and Cylindrobasidium torrendii.</title>
        <authorList>
            <person name="Floudas D."/>
            <person name="Held B.W."/>
            <person name="Riley R."/>
            <person name="Nagy L.G."/>
            <person name="Koehler G."/>
            <person name="Ransdell A.S."/>
            <person name="Younus H."/>
            <person name="Chow J."/>
            <person name="Chiniquy J."/>
            <person name="Lipzen A."/>
            <person name="Tritt A."/>
            <person name="Sun H."/>
            <person name="Haridas S."/>
            <person name="LaButti K."/>
            <person name="Ohm R.A."/>
            <person name="Kues U."/>
            <person name="Blanchette R.A."/>
            <person name="Grigoriev I.V."/>
            <person name="Minto R.E."/>
            <person name="Hibbett D.S."/>
        </authorList>
    </citation>
    <scope>NUCLEOTIDE SEQUENCE [LARGE SCALE GENOMIC DNA]</scope>
    <source>
        <strain evidence="3 4">ATCC 64428</strain>
    </source>
</reference>
<dbReference type="EMBL" id="KN881643">
    <property type="protein sequence ID" value="KIY52406.1"/>
    <property type="molecule type" value="Genomic_DNA"/>
</dbReference>
<evidence type="ECO:0000313" key="4">
    <source>
        <dbReference type="Proteomes" id="UP000054144"/>
    </source>
</evidence>
<feature type="transmembrane region" description="Helical" evidence="2">
    <location>
        <begin position="238"/>
        <end position="257"/>
    </location>
</feature>
<feature type="transmembrane region" description="Helical" evidence="2">
    <location>
        <begin position="301"/>
        <end position="321"/>
    </location>
</feature>
<keyword evidence="4" id="KW-1185">Reference proteome</keyword>
<accession>A0A0D7AM76</accession>
<gene>
    <name evidence="3" type="ORF">FISHEDRAFT_35252</name>
</gene>
<keyword evidence="2" id="KW-0812">Transmembrane</keyword>
<evidence type="ECO:0000313" key="3">
    <source>
        <dbReference type="EMBL" id="KIY52406.1"/>
    </source>
</evidence>
<dbReference type="OrthoDB" id="3266087at2759"/>